<evidence type="ECO:0000313" key="3">
    <source>
        <dbReference type="Proteomes" id="UP001596099"/>
    </source>
</evidence>
<dbReference type="InterPro" id="IPR010368">
    <property type="entry name" value="Com_YlbF"/>
</dbReference>
<dbReference type="Gene3D" id="1.20.1500.10">
    <property type="entry name" value="YheA/YmcA-like"/>
    <property type="match status" value="1"/>
</dbReference>
<feature type="coiled-coil region" evidence="1">
    <location>
        <begin position="44"/>
        <end position="71"/>
    </location>
</feature>
<sequence>MSIETTPESDEADEIPPAARATELATDLGDAISDLPAYQEFAEAKQAVEESEDAQEKIQSFEQKREEFMLARQTGNASNEDLRDLQAAQEELHDIPVMSDYLRAQSDLELQLQELNEMISAPLSVDFGEKAGGCCQD</sequence>
<proteinExistence type="predicted"/>
<dbReference type="EMBL" id="JBHSQH010000001">
    <property type="protein sequence ID" value="MFC5969754.1"/>
    <property type="molecule type" value="Genomic_DNA"/>
</dbReference>
<name>A0ABD5RHP7_9EURY</name>
<dbReference type="Pfam" id="PF06133">
    <property type="entry name" value="Com_YlbF"/>
    <property type="match status" value="1"/>
</dbReference>
<reference evidence="2 3" key="1">
    <citation type="journal article" date="2019" name="Int. J. Syst. Evol. Microbiol.">
        <title>The Global Catalogue of Microorganisms (GCM) 10K type strain sequencing project: providing services to taxonomists for standard genome sequencing and annotation.</title>
        <authorList>
            <consortium name="The Broad Institute Genomics Platform"/>
            <consortium name="The Broad Institute Genome Sequencing Center for Infectious Disease"/>
            <person name="Wu L."/>
            <person name="Ma J."/>
        </authorList>
    </citation>
    <scope>NUCLEOTIDE SEQUENCE [LARGE SCALE GENOMIC DNA]</scope>
    <source>
        <strain evidence="2 3">CGMCC 1.12543</strain>
    </source>
</reference>
<dbReference type="InterPro" id="IPR023378">
    <property type="entry name" value="YheA/YmcA-like_dom_sf"/>
</dbReference>
<evidence type="ECO:0000313" key="2">
    <source>
        <dbReference type="EMBL" id="MFC5969754.1"/>
    </source>
</evidence>
<accession>A0ABD5RHP7</accession>
<dbReference type="RefSeq" id="WP_247418078.1">
    <property type="nucleotide sequence ID" value="NZ_JALLGW010000001.1"/>
</dbReference>
<keyword evidence="1" id="KW-0175">Coiled coil</keyword>
<dbReference type="AlphaFoldDB" id="A0ABD5RHP7"/>
<evidence type="ECO:0000256" key="1">
    <source>
        <dbReference type="SAM" id="Coils"/>
    </source>
</evidence>
<comment type="caution">
    <text evidence="2">The sequence shown here is derived from an EMBL/GenBank/DDBJ whole genome shotgun (WGS) entry which is preliminary data.</text>
</comment>
<organism evidence="2 3">
    <name type="scientific">Halomarina salina</name>
    <dbReference type="NCBI Taxonomy" id="1872699"/>
    <lineage>
        <taxon>Archaea</taxon>
        <taxon>Methanobacteriati</taxon>
        <taxon>Methanobacteriota</taxon>
        <taxon>Stenosarchaea group</taxon>
        <taxon>Halobacteria</taxon>
        <taxon>Halobacteriales</taxon>
        <taxon>Natronomonadaceae</taxon>
        <taxon>Halomarina</taxon>
    </lineage>
</organism>
<keyword evidence="3" id="KW-1185">Reference proteome</keyword>
<dbReference type="Proteomes" id="UP001596099">
    <property type="component" value="Unassembled WGS sequence"/>
</dbReference>
<protein>
    <submittedName>
        <fullName evidence="2">YlbF family regulator</fullName>
    </submittedName>
</protein>
<dbReference type="SUPFAM" id="SSF158622">
    <property type="entry name" value="YheA/YmcA-like"/>
    <property type="match status" value="1"/>
</dbReference>
<gene>
    <name evidence="2" type="ORF">ACFPYI_00275</name>
</gene>